<evidence type="ECO:0000256" key="4">
    <source>
        <dbReference type="ARBA" id="ARBA00023289"/>
    </source>
</evidence>
<proteinExistence type="inferred from homology"/>
<evidence type="ECO:0000256" key="1">
    <source>
        <dbReference type="ARBA" id="ARBA00022481"/>
    </source>
</evidence>
<keyword evidence="1" id="KW-0488">Methylation</keyword>
<protein>
    <recommendedName>
        <fullName evidence="6">HMA domain-containing protein</fullName>
    </recommendedName>
</protein>
<reference evidence="7" key="1">
    <citation type="submission" date="2019-09" db="EMBL/GenBank/DDBJ databases">
        <title>Draft genome information of white flower Hibiscus syriacus.</title>
        <authorList>
            <person name="Kim Y.-M."/>
        </authorList>
    </citation>
    <scope>NUCLEOTIDE SEQUENCE [LARGE SCALE GENOMIC DNA]</scope>
    <source>
        <strain evidence="7">YM2019G1</strain>
    </source>
</reference>
<dbReference type="PANTHER" id="PTHR45811:SF11">
    <property type="entry name" value="METAL-ASSOCIATED DOMAIN, PUTATIVE-RELATED"/>
    <property type="match status" value="1"/>
</dbReference>
<dbReference type="EMBL" id="VEPZ02000082">
    <property type="protein sequence ID" value="KAE8733926.1"/>
    <property type="molecule type" value="Genomic_DNA"/>
</dbReference>
<accession>A0A6A3CXS7</accession>
<comment type="similarity">
    <text evidence="5">Belongs to the HIPP family.</text>
</comment>
<evidence type="ECO:0000259" key="6">
    <source>
        <dbReference type="PROSITE" id="PS50846"/>
    </source>
</evidence>
<feature type="domain" description="HMA" evidence="6">
    <location>
        <begin position="1"/>
        <end position="55"/>
    </location>
</feature>
<dbReference type="PROSITE" id="PS50846">
    <property type="entry name" value="HMA_2"/>
    <property type="match status" value="1"/>
</dbReference>
<keyword evidence="8" id="KW-1185">Reference proteome</keyword>
<gene>
    <name evidence="7" type="ORF">F3Y22_tig00000916pilonHSYRG00298</name>
</gene>
<dbReference type="InterPro" id="IPR006121">
    <property type="entry name" value="HMA_dom"/>
</dbReference>
<keyword evidence="2" id="KW-0479">Metal-binding</keyword>
<dbReference type="AlphaFoldDB" id="A0A6A3CXS7"/>
<evidence type="ECO:0000256" key="3">
    <source>
        <dbReference type="ARBA" id="ARBA00023288"/>
    </source>
</evidence>
<name>A0A6A3CXS7_HIBSY</name>
<evidence type="ECO:0000256" key="2">
    <source>
        <dbReference type="ARBA" id="ARBA00022723"/>
    </source>
</evidence>
<keyword evidence="4" id="KW-0636">Prenylation</keyword>
<dbReference type="Proteomes" id="UP000436088">
    <property type="component" value="Unassembled WGS sequence"/>
</dbReference>
<dbReference type="OrthoDB" id="1930492at2759"/>
<comment type="caution">
    <text evidence="7">The sequence shown here is derived from an EMBL/GenBank/DDBJ whole genome shotgun (WGS) entry which is preliminary data.</text>
</comment>
<evidence type="ECO:0000313" key="7">
    <source>
        <dbReference type="EMBL" id="KAE8733926.1"/>
    </source>
</evidence>
<organism evidence="7 8">
    <name type="scientific">Hibiscus syriacus</name>
    <name type="common">Rose of Sharon</name>
    <dbReference type="NCBI Taxonomy" id="106335"/>
    <lineage>
        <taxon>Eukaryota</taxon>
        <taxon>Viridiplantae</taxon>
        <taxon>Streptophyta</taxon>
        <taxon>Embryophyta</taxon>
        <taxon>Tracheophyta</taxon>
        <taxon>Spermatophyta</taxon>
        <taxon>Magnoliopsida</taxon>
        <taxon>eudicotyledons</taxon>
        <taxon>Gunneridae</taxon>
        <taxon>Pentapetalae</taxon>
        <taxon>rosids</taxon>
        <taxon>malvids</taxon>
        <taxon>Malvales</taxon>
        <taxon>Malvaceae</taxon>
        <taxon>Malvoideae</taxon>
        <taxon>Hibiscus</taxon>
    </lineage>
</organism>
<keyword evidence="3" id="KW-0449">Lipoprotein</keyword>
<evidence type="ECO:0000313" key="8">
    <source>
        <dbReference type="Proteomes" id="UP000436088"/>
    </source>
</evidence>
<dbReference type="PANTHER" id="PTHR45811">
    <property type="entry name" value="COPPER TRANSPORT PROTEIN FAMILY-RELATED"/>
    <property type="match status" value="1"/>
</dbReference>
<evidence type="ECO:0000256" key="5">
    <source>
        <dbReference type="ARBA" id="ARBA00024045"/>
    </source>
</evidence>
<dbReference type="Gene3D" id="3.30.70.100">
    <property type="match status" value="1"/>
</dbReference>
<sequence length="79" mass="8876">MTDEKTKKKSIEAAADIFGDDYIAVDLKDQKLTVIGEMDAVAVVKKLKKVGKVDIISIGPAKEEKKKEKKKEEKKEEKK</sequence>
<dbReference type="InterPro" id="IPR051863">
    <property type="entry name" value="HIPP"/>
</dbReference>
<dbReference type="GO" id="GO:0046872">
    <property type="term" value="F:metal ion binding"/>
    <property type="evidence" value="ECO:0007669"/>
    <property type="project" value="UniProtKB-KW"/>
</dbReference>